<dbReference type="OrthoDB" id="9780326at2"/>
<dbReference type="Pfam" id="PF04542">
    <property type="entry name" value="Sigma70_r2"/>
    <property type="match status" value="1"/>
</dbReference>
<comment type="caution">
    <text evidence="7">The sequence shown here is derived from an EMBL/GenBank/DDBJ whole genome shotgun (WGS) entry which is preliminary data.</text>
</comment>
<dbReference type="RefSeq" id="WP_110831151.1">
    <property type="nucleotide sequence ID" value="NZ_QKLU01000004.1"/>
</dbReference>
<evidence type="ECO:0000259" key="5">
    <source>
        <dbReference type="Pfam" id="PF04542"/>
    </source>
</evidence>
<evidence type="ECO:0000313" key="8">
    <source>
        <dbReference type="Proteomes" id="UP000248198"/>
    </source>
</evidence>
<dbReference type="InterPro" id="IPR013324">
    <property type="entry name" value="RNA_pol_sigma_r3/r4-like"/>
</dbReference>
<dbReference type="InterPro" id="IPR036388">
    <property type="entry name" value="WH-like_DNA-bd_sf"/>
</dbReference>
<dbReference type="InterPro" id="IPR014284">
    <property type="entry name" value="RNA_pol_sigma-70_dom"/>
</dbReference>
<evidence type="ECO:0000313" key="7">
    <source>
        <dbReference type="EMBL" id="PYF74133.1"/>
    </source>
</evidence>
<organism evidence="7 8">
    <name type="scientific">Pedobacter nutrimenti</name>
    <dbReference type="NCBI Taxonomy" id="1241337"/>
    <lineage>
        <taxon>Bacteria</taxon>
        <taxon>Pseudomonadati</taxon>
        <taxon>Bacteroidota</taxon>
        <taxon>Sphingobacteriia</taxon>
        <taxon>Sphingobacteriales</taxon>
        <taxon>Sphingobacteriaceae</taxon>
        <taxon>Pedobacter</taxon>
    </lineage>
</organism>
<evidence type="ECO:0000256" key="2">
    <source>
        <dbReference type="ARBA" id="ARBA00023015"/>
    </source>
</evidence>
<keyword evidence="2" id="KW-0805">Transcription regulation</keyword>
<evidence type="ECO:0000256" key="3">
    <source>
        <dbReference type="ARBA" id="ARBA00023082"/>
    </source>
</evidence>
<dbReference type="Pfam" id="PF08281">
    <property type="entry name" value="Sigma70_r4_2"/>
    <property type="match status" value="1"/>
</dbReference>
<feature type="domain" description="RNA polymerase sigma-70 region 2" evidence="5">
    <location>
        <begin position="12"/>
        <end position="77"/>
    </location>
</feature>
<accession>A0A318UDH7</accession>
<evidence type="ECO:0000256" key="4">
    <source>
        <dbReference type="ARBA" id="ARBA00023163"/>
    </source>
</evidence>
<gene>
    <name evidence="7" type="ORF">B0O44_104304</name>
</gene>
<comment type="similarity">
    <text evidence="1">Belongs to the sigma-70 factor family. ECF subfamily.</text>
</comment>
<dbReference type="InterPro" id="IPR013325">
    <property type="entry name" value="RNA_pol_sigma_r2"/>
</dbReference>
<dbReference type="GO" id="GO:0006352">
    <property type="term" value="P:DNA-templated transcription initiation"/>
    <property type="evidence" value="ECO:0007669"/>
    <property type="project" value="InterPro"/>
</dbReference>
<dbReference type="PANTHER" id="PTHR43133">
    <property type="entry name" value="RNA POLYMERASE ECF-TYPE SIGMA FACTO"/>
    <property type="match status" value="1"/>
</dbReference>
<dbReference type="Gene3D" id="1.10.10.10">
    <property type="entry name" value="Winged helix-like DNA-binding domain superfamily/Winged helix DNA-binding domain"/>
    <property type="match status" value="1"/>
</dbReference>
<dbReference type="InterPro" id="IPR039425">
    <property type="entry name" value="RNA_pol_sigma-70-like"/>
</dbReference>
<reference evidence="7 8" key="1">
    <citation type="submission" date="2018-06" db="EMBL/GenBank/DDBJ databases">
        <title>Genomic Encyclopedia of Archaeal and Bacterial Type Strains, Phase II (KMG-II): from individual species to whole genera.</title>
        <authorList>
            <person name="Goeker M."/>
        </authorList>
    </citation>
    <scope>NUCLEOTIDE SEQUENCE [LARGE SCALE GENOMIC DNA]</scope>
    <source>
        <strain evidence="7 8">DSM 27372</strain>
    </source>
</reference>
<proteinExistence type="inferred from homology"/>
<keyword evidence="8" id="KW-1185">Reference proteome</keyword>
<evidence type="ECO:0000259" key="6">
    <source>
        <dbReference type="Pfam" id="PF08281"/>
    </source>
</evidence>
<dbReference type="Gene3D" id="1.10.1740.10">
    <property type="match status" value="1"/>
</dbReference>
<keyword evidence="4" id="KW-0804">Transcription</keyword>
<protein>
    <submittedName>
        <fullName evidence="7">RNA polymerase sigma-70 factor (ECF subfamily)</fullName>
    </submittedName>
</protein>
<dbReference type="GO" id="GO:0016987">
    <property type="term" value="F:sigma factor activity"/>
    <property type="evidence" value="ECO:0007669"/>
    <property type="project" value="UniProtKB-KW"/>
</dbReference>
<dbReference type="GO" id="GO:0003677">
    <property type="term" value="F:DNA binding"/>
    <property type="evidence" value="ECO:0007669"/>
    <property type="project" value="InterPro"/>
</dbReference>
<dbReference type="EMBL" id="QKLU01000004">
    <property type="protein sequence ID" value="PYF74133.1"/>
    <property type="molecule type" value="Genomic_DNA"/>
</dbReference>
<dbReference type="AlphaFoldDB" id="A0A318UDH7"/>
<dbReference type="InterPro" id="IPR007627">
    <property type="entry name" value="RNA_pol_sigma70_r2"/>
</dbReference>
<evidence type="ECO:0000256" key="1">
    <source>
        <dbReference type="ARBA" id="ARBA00010641"/>
    </source>
</evidence>
<dbReference type="SUPFAM" id="SSF88946">
    <property type="entry name" value="Sigma2 domain of RNA polymerase sigma factors"/>
    <property type="match status" value="1"/>
</dbReference>
<dbReference type="NCBIfam" id="TIGR02937">
    <property type="entry name" value="sigma70-ECF"/>
    <property type="match status" value="1"/>
</dbReference>
<sequence>MPDIKEQEFNELIKENHASIYRICRAYLYDVSHANDLYQEILFQVWKSLQNFKGQARVSTWIYRIAVNTAFSYNLKNKKHDHVSLPDSVQLPYEETLSDKKEQEQRLEHMRYCISQLETQDRLIISLVLEDKSYKDIAEIVGLNLSNVGVKINRIKTRLLKLMQTTQANGF</sequence>
<keyword evidence="3" id="KW-0731">Sigma factor</keyword>
<dbReference type="PANTHER" id="PTHR43133:SF45">
    <property type="entry name" value="RNA POLYMERASE ECF-TYPE SIGMA FACTOR"/>
    <property type="match status" value="1"/>
</dbReference>
<dbReference type="Proteomes" id="UP000248198">
    <property type="component" value="Unassembled WGS sequence"/>
</dbReference>
<feature type="domain" description="RNA polymerase sigma factor 70 region 4 type 2" evidence="6">
    <location>
        <begin position="111"/>
        <end position="159"/>
    </location>
</feature>
<dbReference type="SUPFAM" id="SSF88659">
    <property type="entry name" value="Sigma3 and sigma4 domains of RNA polymerase sigma factors"/>
    <property type="match status" value="1"/>
</dbReference>
<dbReference type="InterPro" id="IPR013249">
    <property type="entry name" value="RNA_pol_sigma70_r4_t2"/>
</dbReference>
<name>A0A318UDH7_9SPHI</name>